<sequence length="1267" mass="134772">MNKIMMHLLQKKLQMLTIVFLSSMGAMAQAEYITTWNTTNAGVSNSNSIIIPAIGGRYDVDIGNDGSYELLNQTGRITIDVTAHGYAAGVIQIALRNAISGAGNLEQIQFEPSGTNTDNGKIVSIDQWGNSIVWLSMHSAYHSCINLDVVAFDAPNLSQVFNMILMFANCTSMVGTPAFNTWDVSNVTTTGGMFGDTPFNQPLNNWDVSNVTNMGFMFSNCPFNQPIGNWVTSSVTNLTGMFFNNTVFNQPIGNWDVSLVTNMQGVFNGATSFNQPLNNWNVSSVIVMDDMFRRATSFNQPLNNWDVSNVVDMNLMFLSSAFNQPIGNWDVSSVTNMGGMFFNNTVFNQPIGSWDVSSVIDMNSMFNNATTFNQSLGAWNIGNLTSGVGFLDNSGLSLANWDATLTGWDAQGFGNPNVTIGANGLQYCSAQTQRDAMQTAGIFTFVGDVLGCTPIITCGDAFNASSISKFSNRFEVTLHLDAPTGLAFNTDGTKMFAIAEGLGGNDDIIAEYNLSIGFDTTTAVYAGAAEQFFVGGQESDPHGLTFNAEGTKMFVIGLNGDAVVEYNLGVAFDVSTAIHAGAAEEFFVGGQETSPTGLAFNTDGTKMFAVGVDDGAVVEYNLSTGFDVSTAVYAGASEEFFVGGQESSPTGLTFNTDGTKMFVIGLNGDAVVEYNLSAGFDVSTAVYAGTSEEFSLLGYSASPVDLVFNTNGTKLYVLDGLFGGNYVLEFVQDVDNYHEATATNGNIMANTKPLVYTIINDTFSDTNNDDVLDGGFTISNLPSGLTAEFVLSHGDTRATLVLSGNAANNNSSNSIATLNIVFNATAVTSNTAPTLNCSSTTGIDFIDSAIVCANIFDVSTSEFSNQFSVNAQENQLRGVEFNTDGTKMFVIGDSDDAIVEYNLSTGFDVSTAVYAGASQEFFFGGQVPNPLNFAFSTDGTKLFIINGIGPGGSSGLYQYNLGTGFDVSTAVFAGGFHRRFISQESFPTDLAFNTDGSKMFIIGVSDDAVIEYILRANFDISTMVYAGAAEEFSVVAQESEPTGLAFNTDGTKMFVIGNSGDAVVEYNLSTGFDVSTAVYSGASEEFSVTTFEAIPRGLAFNANGSKLYVSGLVRDSIIEFAVGEADNYEEASINNGSIATNTSPFIYNVSNDTFADVNNDDILDGGFTIGNLSPGLTPQFVLSNGDTTATLVLSGNATNNSSSDNIADLNISFNTTAITSTTVPILDCNTIVGIDFLDNINLNGRLRHGKFFLNGSEQPMVTGRNAN</sequence>
<proteinExistence type="predicted"/>
<organism evidence="2 3">
    <name type="scientific">Flavivirga rizhaonensis</name>
    <dbReference type="NCBI Taxonomy" id="2559571"/>
    <lineage>
        <taxon>Bacteria</taxon>
        <taxon>Pseudomonadati</taxon>
        <taxon>Bacteroidota</taxon>
        <taxon>Flavobacteriia</taxon>
        <taxon>Flavobacteriales</taxon>
        <taxon>Flavobacteriaceae</taxon>
        <taxon>Flavivirga</taxon>
    </lineage>
</organism>
<dbReference type="InterPro" id="IPR015943">
    <property type="entry name" value="WD40/YVTN_repeat-like_dom_sf"/>
</dbReference>
<feature type="signal peptide" evidence="1">
    <location>
        <begin position="1"/>
        <end position="28"/>
    </location>
</feature>
<name>A0A4S1E263_9FLAO</name>
<evidence type="ECO:0000256" key="1">
    <source>
        <dbReference type="SAM" id="SignalP"/>
    </source>
</evidence>
<protein>
    <submittedName>
        <fullName evidence="2">BspA family leucine-rich repeat surface protein</fullName>
    </submittedName>
</protein>
<reference evidence="2 3" key="1">
    <citation type="submission" date="2019-04" db="EMBL/GenBank/DDBJ databases">
        <authorList>
            <person name="Liu A."/>
        </authorList>
    </citation>
    <scope>NUCLEOTIDE SEQUENCE [LARGE SCALE GENOMIC DNA]</scope>
    <source>
        <strain evidence="2 3">RZ03</strain>
    </source>
</reference>
<accession>A0A4S1E263</accession>
<keyword evidence="1" id="KW-0732">Signal</keyword>
<evidence type="ECO:0000313" key="3">
    <source>
        <dbReference type="Proteomes" id="UP000307602"/>
    </source>
</evidence>
<evidence type="ECO:0000313" key="2">
    <source>
        <dbReference type="EMBL" id="TGV04475.1"/>
    </source>
</evidence>
<dbReference type="Proteomes" id="UP000307602">
    <property type="component" value="Unassembled WGS sequence"/>
</dbReference>
<dbReference type="SUPFAM" id="SSF75011">
    <property type="entry name" value="3-carboxy-cis,cis-mucoante lactonizing enzyme"/>
    <property type="match status" value="2"/>
</dbReference>
<keyword evidence="3" id="KW-1185">Reference proteome</keyword>
<dbReference type="OrthoDB" id="9813840at2"/>
<dbReference type="AlphaFoldDB" id="A0A4S1E263"/>
<dbReference type="NCBIfam" id="TIGR02167">
    <property type="entry name" value="Liste_lipo_26"/>
    <property type="match status" value="4"/>
</dbReference>
<comment type="caution">
    <text evidence="2">The sequence shown here is derived from an EMBL/GenBank/DDBJ whole genome shotgun (WGS) entry which is preliminary data.</text>
</comment>
<dbReference type="InterPro" id="IPR011889">
    <property type="entry name" value="Liste_lipo_26"/>
</dbReference>
<dbReference type="Gene3D" id="2.130.10.10">
    <property type="entry name" value="YVTN repeat-like/Quinoprotein amine dehydrogenase"/>
    <property type="match status" value="2"/>
</dbReference>
<dbReference type="Pfam" id="PF03382">
    <property type="entry name" value="DUF285"/>
    <property type="match status" value="1"/>
</dbReference>
<gene>
    <name evidence="2" type="ORF">EM932_02820</name>
</gene>
<dbReference type="InterPro" id="IPR005046">
    <property type="entry name" value="DUF285"/>
</dbReference>
<dbReference type="EMBL" id="SRSO01000002">
    <property type="protein sequence ID" value="TGV04475.1"/>
    <property type="molecule type" value="Genomic_DNA"/>
</dbReference>
<feature type="chain" id="PRO_5020672920" evidence="1">
    <location>
        <begin position="29"/>
        <end position="1267"/>
    </location>
</feature>